<sequence>MTMIFCFVFIVPIIYLYLESRKNHAPEFPSPPGLPLIGNSFQISPRPHIQFIQWARQLGEIYRVRLGLADWYILNSPEAVKEILDKQSAVTSSRPPWPVLSDALSGGLRFLFMPYGLKWRRLRSVAHGLLSPRASATFQPSQDFEAKQLIYDLLTSNENNMDFYMHIRRYTVSVLMTSTYGKRIPTWECDDVRDIYQVVKDFSDVSSPGLTNVADGIPHLAEILPVQLQWWRKSLDPLFKRQETLWMRFWSELKTQMEAGEAPDCFVKQFIETGYPKMEITELQAAFLAGSLIEAGAESTSSAINSCMLYLSAYPDIQQAAHDEIDQVVGYSRSPVFADANDLPYIRAICKEILRIRPLASLSIPHYTTADICYKGRTIPKNSTIAMNQYALHYDPSLFPEPESFRPERYLRHPKGAALYAASSDSYGRDHWDFGAGRRICPGMHLAENSMFITIAKILWAFELVAPGEVDLSHDAYETGTMTIPKPFAVEFLCRNQRIEQVLKAEWETAER</sequence>
<evidence type="ECO:0000256" key="7">
    <source>
        <dbReference type="SAM" id="SignalP"/>
    </source>
</evidence>
<feature type="signal peptide" evidence="7">
    <location>
        <begin position="1"/>
        <end position="20"/>
    </location>
</feature>
<dbReference type="InterPro" id="IPR036396">
    <property type="entry name" value="Cyt_P450_sf"/>
</dbReference>
<keyword evidence="7" id="KW-0732">Signal</keyword>
<dbReference type="AlphaFoldDB" id="A0A1F5L0D0"/>
<dbReference type="SUPFAM" id="SSF48264">
    <property type="entry name" value="Cytochrome P450"/>
    <property type="match status" value="1"/>
</dbReference>
<dbReference type="Gene3D" id="1.10.630.10">
    <property type="entry name" value="Cytochrome P450"/>
    <property type="match status" value="1"/>
</dbReference>
<dbReference type="PANTHER" id="PTHR46300">
    <property type="entry name" value="P450, PUTATIVE (EUROFUNG)-RELATED-RELATED"/>
    <property type="match status" value="1"/>
</dbReference>
<keyword evidence="5 6" id="KW-0349">Heme</keyword>
<evidence type="ECO:0000256" key="5">
    <source>
        <dbReference type="PIRSR" id="PIRSR602401-1"/>
    </source>
</evidence>
<organism evidence="8 9">
    <name type="scientific">Penicillium arizonense</name>
    <dbReference type="NCBI Taxonomy" id="1835702"/>
    <lineage>
        <taxon>Eukaryota</taxon>
        <taxon>Fungi</taxon>
        <taxon>Dikarya</taxon>
        <taxon>Ascomycota</taxon>
        <taxon>Pezizomycotina</taxon>
        <taxon>Eurotiomycetes</taxon>
        <taxon>Eurotiomycetidae</taxon>
        <taxon>Eurotiales</taxon>
        <taxon>Aspergillaceae</taxon>
        <taxon>Penicillium</taxon>
    </lineage>
</organism>
<reference evidence="8 9" key="1">
    <citation type="journal article" date="2016" name="Sci. Rep.">
        <title>Penicillium arizonense, a new, genome sequenced fungal species, reveals a high chemical diversity in secreted metabolites.</title>
        <authorList>
            <person name="Grijseels S."/>
            <person name="Nielsen J.C."/>
            <person name="Randelovic M."/>
            <person name="Nielsen J."/>
            <person name="Nielsen K.F."/>
            <person name="Workman M."/>
            <person name="Frisvad J.C."/>
        </authorList>
    </citation>
    <scope>NUCLEOTIDE SEQUENCE [LARGE SCALE GENOMIC DNA]</scope>
    <source>
        <strain evidence="8 9">CBS 141311</strain>
    </source>
</reference>
<dbReference type="Pfam" id="PF00067">
    <property type="entry name" value="p450"/>
    <property type="match status" value="1"/>
</dbReference>
<dbReference type="PRINTS" id="PR00463">
    <property type="entry name" value="EP450I"/>
</dbReference>
<keyword evidence="6" id="KW-0503">Monooxygenase</keyword>
<dbReference type="GO" id="GO:0016705">
    <property type="term" value="F:oxidoreductase activity, acting on paired donors, with incorporation or reduction of molecular oxygen"/>
    <property type="evidence" value="ECO:0007669"/>
    <property type="project" value="InterPro"/>
</dbReference>
<evidence type="ECO:0000256" key="2">
    <source>
        <dbReference type="ARBA" id="ARBA00022723"/>
    </source>
</evidence>
<evidence type="ECO:0000256" key="4">
    <source>
        <dbReference type="ARBA" id="ARBA00023004"/>
    </source>
</evidence>
<keyword evidence="2 5" id="KW-0479">Metal-binding</keyword>
<protein>
    <recommendedName>
        <fullName evidence="10">Cytochrome P450</fullName>
    </recommendedName>
</protein>
<comment type="similarity">
    <text evidence="1 6">Belongs to the cytochrome P450 family.</text>
</comment>
<dbReference type="EMBL" id="LXJU01000153">
    <property type="protein sequence ID" value="OGE46645.1"/>
    <property type="molecule type" value="Genomic_DNA"/>
</dbReference>
<dbReference type="RefSeq" id="XP_022482113.1">
    <property type="nucleotide sequence ID" value="XM_022638032.1"/>
</dbReference>
<evidence type="ECO:0000313" key="9">
    <source>
        <dbReference type="Proteomes" id="UP000177622"/>
    </source>
</evidence>
<evidence type="ECO:0008006" key="10">
    <source>
        <dbReference type="Google" id="ProtNLM"/>
    </source>
</evidence>
<evidence type="ECO:0000256" key="3">
    <source>
        <dbReference type="ARBA" id="ARBA00023002"/>
    </source>
</evidence>
<proteinExistence type="inferred from homology"/>
<dbReference type="InterPro" id="IPR050364">
    <property type="entry name" value="Cytochrome_P450_fung"/>
</dbReference>
<dbReference type="PROSITE" id="PS00086">
    <property type="entry name" value="CYTOCHROME_P450"/>
    <property type="match status" value="1"/>
</dbReference>
<evidence type="ECO:0000256" key="1">
    <source>
        <dbReference type="ARBA" id="ARBA00010617"/>
    </source>
</evidence>
<dbReference type="CDD" id="cd11065">
    <property type="entry name" value="CYP64-like"/>
    <property type="match status" value="1"/>
</dbReference>
<dbReference type="GO" id="GO:0004497">
    <property type="term" value="F:monooxygenase activity"/>
    <property type="evidence" value="ECO:0007669"/>
    <property type="project" value="UniProtKB-KW"/>
</dbReference>
<dbReference type="InterPro" id="IPR017972">
    <property type="entry name" value="Cyt_P450_CS"/>
</dbReference>
<name>A0A1F5L0D0_PENAI</name>
<gene>
    <name evidence="8" type="ORF">PENARI_c153G12451</name>
</gene>
<dbReference type="GeneID" id="34582766"/>
<feature type="binding site" description="axial binding residue" evidence="5">
    <location>
        <position position="441"/>
    </location>
    <ligand>
        <name>heme</name>
        <dbReference type="ChEBI" id="CHEBI:30413"/>
    </ligand>
    <ligandPart>
        <name>Fe</name>
        <dbReference type="ChEBI" id="CHEBI:18248"/>
    </ligandPart>
</feature>
<evidence type="ECO:0000313" key="8">
    <source>
        <dbReference type="EMBL" id="OGE46645.1"/>
    </source>
</evidence>
<keyword evidence="4 5" id="KW-0408">Iron</keyword>
<comment type="caution">
    <text evidence="8">The sequence shown here is derived from an EMBL/GenBank/DDBJ whole genome shotgun (WGS) entry which is preliminary data.</text>
</comment>
<feature type="chain" id="PRO_5009519159" description="Cytochrome P450" evidence="7">
    <location>
        <begin position="21"/>
        <end position="512"/>
    </location>
</feature>
<dbReference type="InterPro" id="IPR002401">
    <property type="entry name" value="Cyt_P450_E_grp-I"/>
</dbReference>
<dbReference type="PANTHER" id="PTHR46300:SF11">
    <property type="entry name" value="OXIDOREDUCTASE, PUTATIVE-RELATED"/>
    <property type="match status" value="1"/>
</dbReference>
<keyword evidence="9" id="KW-1185">Reference proteome</keyword>
<comment type="cofactor">
    <cofactor evidence="5">
        <name>heme</name>
        <dbReference type="ChEBI" id="CHEBI:30413"/>
    </cofactor>
</comment>
<keyword evidence="3 6" id="KW-0560">Oxidoreductase</keyword>
<dbReference type="GO" id="GO:0005506">
    <property type="term" value="F:iron ion binding"/>
    <property type="evidence" value="ECO:0007669"/>
    <property type="project" value="InterPro"/>
</dbReference>
<dbReference type="GO" id="GO:0020037">
    <property type="term" value="F:heme binding"/>
    <property type="evidence" value="ECO:0007669"/>
    <property type="project" value="InterPro"/>
</dbReference>
<dbReference type="OrthoDB" id="1103324at2759"/>
<dbReference type="GO" id="GO:0043386">
    <property type="term" value="P:mycotoxin biosynthetic process"/>
    <property type="evidence" value="ECO:0007669"/>
    <property type="project" value="UniProtKB-ARBA"/>
</dbReference>
<dbReference type="Proteomes" id="UP000177622">
    <property type="component" value="Unassembled WGS sequence"/>
</dbReference>
<dbReference type="STRING" id="1835702.A0A1F5L0D0"/>
<accession>A0A1F5L0D0</accession>
<dbReference type="InterPro" id="IPR001128">
    <property type="entry name" value="Cyt_P450"/>
</dbReference>
<dbReference type="PRINTS" id="PR00385">
    <property type="entry name" value="P450"/>
</dbReference>
<evidence type="ECO:0000256" key="6">
    <source>
        <dbReference type="RuleBase" id="RU000461"/>
    </source>
</evidence>